<keyword evidence="5 6" id="KW-0472">Membrane</keyword>
<evidence type="ECO:0000256" key="1">
    <source>
        <dbReference type="ARBA" id="ARBA00004141"/>
    </source>
</evidence>
<dbReference type="InParanoid" id="M4EDZ9"/>
<keyword evidence="3 6" id="KW-0812">Transmembrane</keyword>
<dbReference type="Pfam" id="PF03311">
    <property type="entry name" value="Cornichon"/>
    <property type="match status" value="1"/>
</dbReference>
<dbReference type="Gene3D" id="3.80.10.10">
    <property type="entry name" value="Ribonuclease Inhibitor"/>
    <property type="match status" value="1"/>
</dbReference>
<keyword evidence="4 6" id="KW-1133">Transmembrane helix</keyword>
<evidence type="ECO:0000256" key="2">
    <source>
        <dbReference type="ARBA" id="ARBA00010095"/>
    </source>
</evidence>
<reference evidence="7 8" key="1">
    <citation type="journal article" date="2011" name="Nat. Genet.">
        <title>The genome of the mesopolyploid crop species Brassica rapa.</title>
        <authorList>
            <consortium name="Brassica rapa Genome Sequencing Project Consortium"/>
            <person name="Wang X."/>
            <person name="Wang H."/>
            <person name="Wang J."/>
            <person name="Sun R."/>
            <person name="Wu J."/>
            <person name="Liu S."/>
            <person name="Bai Y."/>
            <person name="Mun J.H."/>
            <person name="Bancroft I."/>
            <person name="Cheng F."/>
            <person name="Huang S."/>
            <person name="Li X."/>
            <person name="Hua W."/>
            <person name="Wang J."/>
            <person name="Wang X."/>
            <person name="Freeling M."/>
            <person name="Pires J.C."/>
            <person name="Paterson A.H."/>
            <person name="Chalhoub B."/>
            <person name="Wang B."/>
            <person name="Hayward A."/>
            <person name="Sharpe A.G."/>
            <person name="Park B.S."/>
            <person name="Weisshaar B."/>
            <person name="Liu B."/>
            <person name="Li B."/>
            <person name="Liu B."/>
            <person name="Tong C."/>
            <person name="Song C."/>
            <person name="Duran C."/>
            <person name="Peng C."/>
            <person name="Geng C."/>
            <person name="Koh C."/>
            <person name="Lin C."/>
            <person name="Edwards D."/>
            <person name="Mu D."/>
            <person name="Shen D."/>
            <person name="Soumpourou E."/>
            <person name="Li F."/>
            <person name="Fraser F."/>
            <person name="Conant G."/>
            <person name="Lassalle G."/>
            <person name="King G.J."/>
            <person name="Bonnema G."/>
            <person name="Tang H."/>
            <person name="Wang H."/>
            <person name="Belcram H."/>
            <person name="Zhou H."/>
            <person name="Hirakawa H."/>
            <person name="Abe H."/>
            <person name="Guo H."/>
            <person name="Wang H."/>
            <person name="Jin H."/>
            <person name="Parkin I.A."/>
            <person name="Batley J."/>
            <person name="Kim J.S."/>
            <person name="Just J."/>
            <person name="Li J."/>
            <person name="Xu J."/>
            <person name="Deng J."/>
            <person name="Kim J.A."/>
            <person name="Li J."/>
            <person name="Yu J."/>
            <person name="Meng J."/>
            <person name="Wang J."/>
            <person name="Min J."/>
            <person name="Poulain J."/>
            <person name="Wang J."/>
            <person name="Hatakeyama K."/>
            <person name="Wu K."/>
            <person name="Wang L."/>
            <person name="Fang L."/>
            <person name="Trick M."/>
            <person name="Links M.G."/>
            <person name="Zhao M."/>
            <person name="Jin M."/>
            <person name="Ramchiary N."/>
            <person name="Drou N."/>
            <person name="Berkman P.J."/>
            <person name="Cai Q."/>
            <person name="Huang Q."/>
            <person name="Li R."/>
            <person name="Tabata S."/>
            <person name="Cheng S."/>
            <person name="Zhang S."/>
            <person name="Zhang S."/>
            <person name="Huang S."/>
            <person name="Sato S."/>
            <person name="Sun S."/>
            <person name="Kwon S.J."/>
            <person name="Choi S.R."/>
            <person name="Lee T.H."/>
            <person name="Fan W."/>
            <person name="Zhao X."/>
            <person name="Tan X."/>
            <person name="Xu X."/>
            <person name="Wang Y."/>
            <person name="Qiu Y."/>
            <person name="Yin Y."/>
            <person name="Li Y."/>
            <person name="Du Y."/>
            <person name="Liao Y."/>
            <person name="Lim Y."/>
            <person name="Narusaka Y."/>
            <person name="Wang Y."/>
            <person name="Wang Z."/>
            <person name="Li Z."/>
            <person name="Wang Z."/>
            <person name="Xiong Z."/>
            <person name="Zhang Z."/>
        </authorList>
    </citation>
    <scope>NUCLEOTIDE SEQUENCE [LARGE SCALE GENOMIC DNA]</scope>
    <source>
        <strain evidence="7 8">cv. Chiifu-401-42</strain>
    </source>
</reference>
<organism evidence="7 8">
    <name type="scientific">Brassica campestris</name>
    <name type="common">Field mustard</name>
    <dbReference type="NCBI Taxonomy" id="3711"/>
    <lineage>
        <taxon>Eukaryota</taxon>
        <taxon>Viridiplantae</taxon>
        <taxon>Streptophyta</taxon>
        <taxon>Embryophyta</taxon>
        <taxon>Tracheophyta</taxon>
        <taxon>Spermatophyta</taxon>
        <taxon>Magnoliopsida</taxon>
        <taxon>eudicotyledons</taxon>
        <taxon>Gunneridae</taxon>
        <taxon>Pentapetalae</taxon>
        <taxon>rosids</taxon>
        <taxon>malvids</taxon>
        <taxon>Brassicales</taxon>
        <taxon>Brassicaceae</taxon>
        <taxon>Brassiceae</taxon>
        <taxon>Brassica</taxon>
    </lineage>
</organism>
<dbReference type="AlphaFoldDB" id="M4EDZ9"/>
<reference evidence="7" key="3">
    <citation type="submission" date="2023-03" db="UniProtKB">
        <authorList>
            <consortium name="EnsemblPlants"/>
        </authorList>
    </citation>
    <scope>IDENTIFICATION</scope>
    <source>
        <strain evidence="7">cv. Chiifu-401-42</strain>
    </source>
</reference>
<dbReference type="SMART" id="SM01398">
    <property type="entry name" value="Cornichon"/>
    <property type="match status" value="1"/>
</dbReference>
<dbReference type="PRINTS" id="PR00019">
    <property type="entry name" value="LEURICHRPT"/>
</dbReference>
<evidence type="ECO:0000313" key="8">
    <source>
        <dbReference type="Proteomes" id="UP000011750"/>
    </source>
</evidence>
<protein>
    <submittedName>
        <fullName evidence="7">Uncharacterized protein</fullName>
    </submittedName>
</protein>
<dbReference type="SUPFAM" id="SSF52058">
    <property type="entry name" value="L domain-like"/>
    <property type="match status" value="1"/>
</dbReference>
<dbReference type="Gramene" id="Bra027009.1">
    <property type="protein sequence ID" value="Bra027009.1-P"/>
    <property type="gene ID" value="Bra027009"/>
</dbReference>
<dbReference type="GO" id="GO:0005102">
    <property type="term" value="F:signaling receptor binding"/>
    <property type="evidence" value="ECO:0000318"/>
    <property type="project" value="GO_Central"/>
</dbReference>
<dbReference type="Proteomes" id="UP000011750">
    <property type="component" value="Chromosome A09"/>
</dbReference>
<feature type="transmembrane region" description="Helical" evidence="6">
    <location>
        <begin position="110"/>
        <end position="127"/>
    </location>
</feature>
<name>M4EDZ9_BRACM</name>
<accession>M4EDZ9</accession>
<dbReference type="InterPro" id="IPR032675">
    <property type="entry name" value="LRR_dom_sf"/>
</dbReference>
<comment type="subcellular location">
    <subcellularLocation>
        <location evidence="1">Membrane</location>
        <topology evidence="1">Multi-pass membrane protein</topology>
    </subcellularLocation>
</comment>
<dbReference type="EnsemblPlants" id="Bra027009.1">
    <property type="protein sequence ID" value="Bra027009.1-P"/>
    <property type="gene ID" value="Bra027009"/>
</dbReference>
<dbReference type="InterPro" id="IPR001611">
    <property type="entry name" value="Leu-rich_rpt"/>
</dbReference>
<evidence type="ECO:0000256" key="6">
    <source>
        <dbReference type="SAM" id="Phobius"/>
    </source>
</evidence>
<keyword evidence="8" id="KW-1185">Reference proteome</keyword>
<reference evidence="7 8" key="2">
    <citation type="journal article" date="2018" name="Hortic Res">
        <title>Improved Brassica rapa reference genome by single-molecule sequencing and chromosome conformation capture technologies.</title>
        <authorList>
            <person name="Zhang L."/>
            <person name="Cai X."/>
            <person name="Wu J."/>
            <person name="Liu M."/>
            <person name="Grob S."/>
            <person name="Cheng F."/>
            <person name="Liang J."/>
            <person name="Cai C."/>
            <person name="Liu Z."/>
            <person name="Liu B."/>
            <person name="Wang F."/>
            <person name="Li S."/>
            <person name="Liu F."/>
            <person name="Li X."/>
            <person name="Cheng L."/>
            <person name="Yang W."/>
            <person name="Li M.H."/>
            <person name="Grossniklaus U."/>
            <person name="Zheng H."/>
            <person name="Wang X."/>
        </authorList>
    </citation>
    <scope>NUCLEOTIDE SEQUENCE [LARGE SCALE GENOMIC DNA]</scope>
    <source>
        <strain evidence="7 8">cv. Chiifu-401-42</strain>
    </source>
</reference>
<dbReference type="GO" id="GO:0016192">
    <property type="term" value="P:vesicle-mediated transport"/>
    <property type="evidence" value="ECO:0007669"/>
    <property type="project" value="InterPro"/>
</dbReference>
<feature type="transmembrane region" description="Helical" evidence="6">
    <location>
        <begin position="7"/>
        <end position="26"/>
    </location>
</feature>
<dbReference type="HOGENOM" id="CLU_1333605_0_0_1"/>
<feature type="transmembrane region" description="Helical" evidence="6">
    <location>
        <begin position="53"/>
        <end position="81"/>
    </location>
</feature>
<comment type="similarity">
    <text evidence="2">Belongs to the cornichon family.</text>
</comment>
<dbReference type="STRING" id="51351.M4EDZ9"/>
<dbReference type="PANTHER" id="PTHR12290">
    <property type="entry name" value="CORNICHON-RELATED"/>
    <property type="match status" value="1"/>
</dbReference>
<sequence length="206" mass="24088">MGDVWTWIISFLIHITLVGFIVYQLICLADLEFDYINPYDSASRINFVVLPEFFLQGFLCFFYLVTGHWFMSLLGVPYLYYNFQLYSKRQHLVDVTEIFNLLDWEKKKRLFKLAYMILTLFLTIFWLESLDLSRNQLSGNIPQELSFLEDINMSHNKLTGMIPQCTQLGGQNKSSFEGNISLCGLPLQESIFRDKAQSNLQSKNKC</sequence>
<dbReference type="Pfam" id="PF00560">
    <property type="entry name" value="LRR_1"/>
    <property type="match status" value="1"/>
</dbReference>
<evidence type="ECO:0000313" key="7">
    <source>
        <dbReference type="EnsemblPlants" id="Bra027009.1-P"/>
    </source>
</evidence>
<dbReference type="InterPro" id="IPR003377">
    <property type="entry name" value="Cornichon"/>
</dbReference>
<evidence type="ECO:0000256" key="5">
    <source>
        <dbReference type="ARBA" id="ARBA00023136"/>
    </source>
</evidence>
<dbReference type="eggNOG" id="KOG2729">
    <property type="taxonomic scope" value="Eukaryota"/>
</dbReference>
<evidence type="ECO:0000256" key="4">
    <source>
        <dbReference type="ARBA" id="ARBA00022989"/>
    </source>
</evidence>
<dbReference type="GO" id="GO:0016020">
    <property type="term" value="C:membrane"/>
    <property type="evidence" value="ECO:0007669"/>
    <property type="project" value="UniProtKB-SubCell"/>
</dbReference>
<evidence type="ECO:0000256" key="3">
    <source>
        <dbReference type="ARBA" id="ARBA00022692"/>
    </source>
</evidence>
<proteinExistence type="inferred from homology"/>
<dbReference type="eggNOG" id="KOG0619">
    <property type="taxonomic scope" value="Eukaryota"/>
</dbReference>